<feature type="compositionally biased region" description="Polar residues" evidence="1">
    <location>
        <begin position="22"/>
        <end position="33"/>
    </location>
</feature>
<feature type="compositionally biased region" description="Low complexity" evidence="1">
    <location>
        <begin position="66"/>
        <end position="75"/>
    </location>
</feature>
<reference evidence="2" key="1">
    <citation type="submission" date="2022-12" db="EMBL/GenBank/DDBJ databases">
        <authorList>
            <person name="Petersen C."/>
        </authorList>
    </citation>
    <scope>NUCLEOTIDE SEQUENCE</scope>
    <source>
        <strain evidence="2">IBT 35675</strain>
    </source>
</reference>
<accession>A0A9W9RCE7</accession>
<dbReference type="AlphaFoldDB" id="A0A9W9RCE7"/>
<reference evidence="2" key="2">
    <citation type="journal article" date="2023" name="IMA Fungus">
        <title>Comparative genomic study of the Penicillium genus elucidates a diverse pangenome and 15 lateral gene transfer events.</title>
        <authorList>
            <person name="Petersen C."/>
            <person name="Sorensen T."/>
            <person name="Nielsen M.R."/>
            <person name="Sondergaard T.E."/>
            <person name="Sorensen J.L."/>
            <person name="Fitzpatrick D.A."/>
            <person name="Frisvad J.C."/>
            <person name="Nielsen K.L."/>
        </authorList>
    </citation>
    <scope>NUCLEOTIDE SEQUENCE</scope>
    <source>
        <strain evidence="2">IBT 35675</strain>
    </source>
</reference>
<dbReference type="Pfam" id="PF10454">
    <property type="entry name" value="DUF2458"/>
    <property type="match status" value="1"/>
</dbReference>
<protein>
    <submittedName>
        <fullName evidence="2">Uncharacterized protein</fullName>
    </submittedName>
</protein>
<feature type="region of interest" description="Disordered" evidence="1">
    <location>
        <begin position="22"/>
        <end position="81"/>
    </location>
</feature>
<name>A0A9W9RCE7_PENBR</name>
<feature type="compositionally biased region" description="Polar residues" evidence="1">
    <location>
        <begin position="41"/>
        <end position="56"/>
    </location>
</feature>
<proteinExistence type="predicted"/>
<comment type="caution">
    <text evidence="2">The sequence shown here is derived from an EMBL/GenBank/DDBJ whole genome shotgun (WGS) entry which is preliminary data.</text>
</comment>
<evidence type="ECO:0000256" key="1">
    <source>
        <dbReference type="SAM" id="MobiDB-lite"/>
    </source>
</evidence>
<evidence type="ECO:0000313" key="3">
    <source>
        <dbReference type="Proteomes" id="UP001148299"/>
    </source>
</evidence>
<organism evidence="2 3">
    <name type="scientific">Penicillium brevicompactum</name>
    <dbReference type="NCBI Taxonomy" id="5074"/>
    <lineage>
        <taxon>Eukaryota</taxon>
        <taxon>Fungi</taxon>
        <taxon>Dikarya</taxon>
        <taxon>Ascomycota</taxon>
        <taxon>Pezizomycotina</taxon>
        <taxon>Eurotiomycetes</taxon>
        <taxon>Eurotiomycetidae</taxon>
        <taxon>Eurotiales</taxon>
        <taxon>Aspergillaceae</taxon>
        <taxon>Penicillium</taxon>
    </lineage>
</organism>
<dbReference type="InterPro" id="IPR018858">
    <property type="entry name" value="DUF2458"/>
</dbReference>
<dbReference type="EMBL" id="JAPZBR010000003">
    <property type="protein sequence ID" value="KAJ5357667.1"/>
    <property type="molecule type" value="Genomic_DNA"/>
</dbReference>
<keyword evidence="3" id="KW-1185">Reference proteome</keyword>
<gene>
    <name evidence="2" type="ORF">N7541_004825</name>
</gene>
<evidence type="ECO:0000313" key="2">
    <source>
        <dbReference type="EMBL" id="KAJ5357667.1"/>
    </source>
</evidence>
<sequence length="249" mass="27182">MAEQNYNAADLNSVLQTLSSLAPQAQVSQNTTPAPAPPKRSFSSTNTNAPSGQTQDPRQKYPQPSPSNRPSTSTSGANSSTITTWPIALRHVMRTVGQNEETQIRIRGMIRSQHHHEQSWFDSRQALIKQQQGRPQKQRELDAVLRSIGAPVKEDDGSTEKELAAELKTYDLKVHAAAVKMADALAAELRGMDIPFFTLRKDLVKDAPNAGDSVQSKAGTAAASSSITKPELLDLQNRMLGLLEDLCKE</sequence>
<dbReference type="Proteomes" id="UP001148299">
    <property type="component" value="Unassembled WGS sequence"/>
</dbReference>